<reference evidence="1" key="1">
    <citation type="submission" date="2019-10" db="EMBL/GenBank/DDBJ databases">
        <authorList>
            <consortium name="DOE Joint Genome Institute"/>
            <person name="Kuo A."/>
            <person name="Miyauchi S."/>
            <person name="Kiss E."/>
            <person name="Drula E."/>
            <person name="Kohler A."/>
            <person name="Sanchez-Garcia M."/>
            <person name="Andreopoulos B."/>
            <person name="Barry K.W."/>
            <person name="Bonito G."/>
            <person name="Buee M."/>
            <person name="Carver A."/>
            <person name="Chen C."/>
            <person name="Cichocki N."/>
            <person name="Clum A."/>
            <person name="Culley D."/>
            <person name="Crous P.W."/>
            <person name="Fauchery L."/>
            <person name="Girlanda M."/>
            <person name="Hayes R."/>
            <person name="Keri Z."/>
            <person name="Labutti K."/>
            <person name="Lipzen A."/>
            <person name="Lombard V."/>
            <person name="Magnuson J."/>
            <person name="Maillard F."/>
            <person name="Morin E."/>
            <person name="Murat C."/>
            <person name="Nolan M."/>
            <person name="Ohm R."/>
            <person name="Pangilinan J."/>
            <person name="Pereira M."/>
            <person name="Perotto S."/>
            <person name="Peter M."/>
            <person name="Riley R."/>
            <person name="Sitrit Y."/>
            <person name="Stielow B."/>
            <person name="Szollosi G."/>
            <person name="Zifcakova L."/>
            <person name="Stursova M."/>
            <person name="Spatafora J.W."/>
            <person name="Tedersoo L."/>
            <person name="Vaario L.-M."/>
            <person name="Yamada A."/>
            <person name="Yan M."/>
            <person name="Wang P."/>
            <person name="Xu J."/>
            <person name="Bruns T."/>
            <person name="Baldrian P."/>
            <person name="Vilgalys R."/>
            <person name="Henrissat B."/>
            <person name="Grigoriev I.V."/>
            <person name="Hibbett D."/>
            <person name="Nagy L.G."/>
            <person name="Martin F.M."/>
        </authorList>
    </citation>
    <scope>NUCLEOTIDE SEQUENCE</scope>
    <source>
        <strain evidence="1">P2</strain>
    </source>
</reference>
<organism evidence="1 2">
    <name type="scientific">Thelephora ganbajun</name>
    <name type="common">Ganba fungus</name>
    <dbReference type="NCBI Taxonomy" id="370292"/>
    <lineage>
        <taxon>Eukaryota</taxon>
        <taxon>Fungi</taxon>
        <taxon>Dikarya</taxon>
        <taxon>Basidiomycota</taxon>
        <taxon>Agaricomycotina</taxon>
        <taxon>Agaricomycetes</taxon>
        <taxon>Thelephorales</taxon>
        <taxon>Thelephoraceae</taxon>
        <taxon>Thelephora</taxon>
    </lineage>
</organism>
<name>A0ACB6ZXS1_THEGA</name>
<accession>A0ACB6ZXS1</accession>
<dbReference type="EMBL" id="MU117961">
    <property type="protein sequence ID" value="KAF9654234.1"/>
    <property type="molecule type" value="Genomic_DNA"/>
</dbReference>
<dbReference type="Proteomes" id="UP000886501">
    <property type="component" value="Unassembled WGS sequence"/>
</dbReference>
<protein>
    <submittedName>
        <fullName evidence="1">Uncharacterized protein</fullName>
    </submittedName>
</protein>
<reference evidence="1" key="2">
    <citation type="journal article" date="2020" name="Nat. Commun.">
        <title>Large-scale genome sequencing of mycorrhizal fungi provides insights into the early evolution of symbiotic traits.</title>
        <authorList>
            <person name="Miyauchi S."/>
            <person name="Kiss E."/>
            <person name="Kuo A."/>
            <person name="Drula E."/>
            <person name="Kohler A."/>
            <person name="Sanchez-Garcia M."/>
            <person name="Morin E."/>
            <person name="Andreopoulos B."/>
            <person name="Barry K.W."/>
            <person name="Bonito G."/>
            <person name="Buee M."/>
            <person name="Carver A."/>
            <person name="Chen C."/>
            <person name="Cichocki N."/>
            <person name="Clum A."/>
            <person name="Culley D."/>
            <person name="Crous P.W."/>
            <person name="Fauchery L."/>
            <person name="Girlanda M."/>
            <person name="Hayes R.D."/>
            <person name="Keri Z."/>
            <person name="LaButti K."/>
            <person name="Lipzen A."/>
            <person name="Lombard V."/>
            <person name="Magnuson J."/>
            <person name="Maillard F."/>
            <person name="Murat C."/>
            <person name="Nolan M."/>
            <person name="Ohm R.A."/>
            <person name="Pangilinan J."/>
            <person name="Pereira M.F."/>
            <person name="Perotto S."/>
            <person name="Peter M."/>
            <person name="Pfister S."/>
            <person name="Riley R."/>
            <person name="Sitrit Y."/>
            <person name="Stielow J.B."/>
            <person name="Szollosi G."/>
            <person name="Zifcakova L."/>
            <person name="Stursova M."/>
            <person name="Spatafora J.W."/>
            <person name="Tedersoo L."/>
            <person name="Vaario L.M."/>
            <person name="Yamada A."/>
            <person name="Yan M."/>
            <person name="Wang P."/>
            <person name="Xu J."/>
            <person name="Bruns T."/>
            <person name="Baldrian P."/>
            <person name="Vilgalys R."/>
            <person name="Dunand C."/>
            <person name="Henrissat B."/>
            <person name="Grigoriev I.V."/>
            <person name="Hibbett D."/>
            <person name="Nagy L.G."/>
            <person name="Martin F.M."/>
        </authorList>
    </citation>
    <scope>NUCLEOTIDE SEQUENCE</scope>
    <source>
        <strain evidence="1">P2</strain>
    </source>
</reference>
<sequence>MKWLRWLKWLWSFLFCYGGWLGSVLVVPGLFLWLFAVDDRGVRGMIPSHPHSTR</sequence>
<evidence type="ECO:0000313" key="1">
    <source>
        <dbReference type="EMBL" id="KAF9654234.1"/>
    </source>
</evidence>
<proteinExistence type="predicted"/>
<keyword evidence="2" id="KW-1185">Reference proteome</keyword>
<evidence type="ECO:0000313" key="2">
    <source>
        <dbReference type="Proteomes" id="UP000886501"/>
    </source>
</evidence>
<gene>
    <name evidence="1" type="ORF">BDM02DRAFT_3264786</name>
</gene>
<comment type="caution">
    <text evidence="1">The sequence shown here is derived from an EMBL/GenBank/DDBJ whole genome shotgun (WGS) entry which is preliminary data.</text>
</comment>